<proteinExistence type="predicted"/>
<accession>A0A444YQP9</accession>
<keyword evidence="1" id="KW-0812">Transmembrane</keyword>
<protein>
    <submittedName>
        <fullName evidence="2">Uncharacterized protein</fullName>
    </submittedName>
</protein>
<comment type="caution">
    <text evidence="2">The sequence shown here is derived from an EMBL/GenBank/DDBJ whole genome shotgun (WGS) entry which is preliminary data.</text>
</comment>
<dbReference type="Proteomes" id="UP000289738">
    <property type="component" value="Chromosome B06"/>
</dbReference>
<evidence type="ECO:0000313" key="2">
    <source>
        <dbReference type="EMBL" id="RYR04290.1"/>
    </source>
</evidence>
<keyword evidence="3" id="KW-1185">Reference proteome</keyword>
<gene>
    <name evidence="2" type="ORF">Ahy_B06g083960</name>
</gene>
<name>A0A444YQP9_ARAHY</name>
<dbReference type="EMBL" id="SDMP01000016">
    <property type="protein sequence ID" value="RYR04290.1"/>
    <property type="molecule type" value="Genomic_DNA"/>
</dbReference>
<keyword evidence="1" id="KW-1133">Transmembrane helix</keyword>
<sequence length="164" mass="19545">MKLKLGIKKSLAIFSGKKQRILSRLEGITYSLFFNPNHFFDKIQKKLWQEYEGIVVQQKFYWQQLSRSNNIKFGDKNTRYFHQRANGRRKRNKITALKNDSGECIDNVEKLKRWGLIFSRSYTLWIQTTIFFPYLAVFLNLLAGIMLIFQKGSLKRKLKLPFLI</sequence>
<feature type="transmembrane region" description="Helical" evidence="1">
    <location>
        <begin position="124"/>
        <end position="149"/>
    </location>
</feature>
<reference evidence="2 3" key="1">
    <citation type="submission" date="2019-01" db="EMBL/GenBank/DDBJ databases">
        <title>Sequencing of cultivated peanut Arachis hypogaea provides insights into genome evolution and oil improvement.</title>
        <authorList>
            <person name="Chen X."/>
        </authorList>
    </citation>
    <scope>NUCLEOTIDE SEQUENCE [LARGE SCALE GENOMIC DNA]</scope>
    <source>
        <strain evidence="3">cv. Fuhuasheng</strain>
        <tissue evidence="2">Leaves</tissue>
    </source>
</reference>
<evidence type="ECO:0000256" key="1">
    <source>
        <dbReference type="SAM" id="Phobius"/>
    </source>
</evidence>
<dbReference type="AlphaFoldDB" id="A0A444YQP9"/>
<keyword evidence="1" id="KW-0472">Membrane</keyword>
<organism evidence="2 3">
    <name type="scientific">Arachis hypogaea</name>
    <name type="common">Peanut</name>
    <dbReference type="NCBI Taxonomy" id="3818"/>
    <lineage>
        <taxon>Eukaryota</taxon>
        <taxon>Viridiplantae</taxon>
        <taxon>Streptophyta</taxon>
        <taxon>Embryophyta</taxon>
        <taxon>Tracheophyta</taxon>
        <taxon>Spermatophyta</taxon>
        <taxon>Magnoliopsida</taxon>
        <taxon>eudicotyledons</taxon>
        <taxon>Gunneridae</taxon>
        <taxon>Pentapetalae</taxon>
        <taxon>rosids</taxon>
        <taxon>fabids</taxon>
        <taxon>Fabales</taxon>
        <taxon>Fabaceae</taxon>
        <taxon>Papilionoideae</taxon>
        <taxon>50 kb inversion clade</taxon>
        <taxon>dalbergioids sensu lato</taxon>
        <taxon>Dalbergieae</taxon>
        <taxon>Pterocarpus clade</taxon>
        <taxon>Arachis</taxon>
    </lineage>
</organism>
<evidence type="ECO:0000313" key="3">
    <source>
        <dbReference type="Proteomes" id="UP000289738"/>
    </source>
</evidence>